<dbReference type="InParanoid" id="A0A0Q9XJY6"/>
<keyword evidence="2" id="KW-1185">Reference proteome</keyword>
<reference evidence="1 2" key="1">
    <citation type="journal article" date="2007" name="Nature">
        <title>Evolution of genes and genomes on the Drosophila phylogeny.</title>
        <authorList>
            <consortium name="Drosophila 12 Genomes Consortium"/>
            <person name="Clark A.G."/>
            <person name="Eisen M.B."/>
            <person name="Smith D.R."/>
            <person name="Bergman C.M."/>
            <person name="Oliver B."/>
            <person name="Markow T.A."/>
            <person name="Kaufman T.C."/>
            <person name="Kellis M."/>
            <person name="Gelbart W."/>
            <person name="Iyer V.N."/>
            <person name="Pollard D.A."/>
            <person name="Sackton T.B."/>
            <person name="Larracuente A.M."/>
            <person name="Singh N.D."/>
            <person name="Abad J.P."/>
            <person name="Abt D.N."/>
            <person name="Adryan B."/>
            <person name="Aguade M."/>
            <person name="Akashi H."/>
            <person name="Anderson W.W."/>
            <person name="Aquadro C.F."/>
            <person name="Ardell D.H."/>
            <person name="Arguello R."/>
            <person name="Artieri C.G."/>
            <person name="Barbash D.A."/>
            <person name="Barker D."/>
            <person name="Barsanti P."/>
            <person name="Batterham P."/>
            <person name="Batzoglou S."/>
            <person name="Begun D."/>
            <person name="Bhutkar A."/>
            <person name="Blanco E."/>
            <person name="Bosak S.A."/>
            <person name="Bradley R.K."/>
            <person name="Brand A.D."/>
            <person name="Brent M.R."/>
            <person name="Brooks A.N."/>
            <person name="Brown R.H."/>
            <person name="Butlin R.K."/>
            <person name="Caggese C."/>
            <person name="Calvi B.R."/>
            <person name="Bernardo de Carvalho A."/>
            <person name="Caspi A."/>
            <person name="Castrezana S."/>
            <person name="Celniker S.E."/>
            <person name="Chang J.L."/>
            <person name="Chapple C."/>
            <person name="Chatterji S."/>
            <person name="Chinwalla A."/>
            <person name="Civetta A."/>
            <person name="Clifton S.W."/>
            <person name="Comeron J.M."/>
            <person name="Costello J.C."/>
            <person name="Coyne J.A."/>
            <person name="Daub J."/>
            <person name="David R.G."/>
            <person name="Delcher A.L."/>
            <person name="Delehaunty K."/>
            <person name="Do C.B."/>
            <person name="Ebling H."/>
            <person name="Edwards K."/>
            <person name="Eickbush T."/>
            <person name="Evans J.D."/>
            <person name="Filipski A."/>
            <person name="Findeiss S."/>
            <person name="Freyhult E."/>
            <person name="Fulton L."/>
            <person name="Fulton R."/>
            <person name="Garcia A.C."/>
            <person name="Gardiner A."/>
            <person name="Garfield D.A."/>
            <person name="Garvin B.E."/>
            <person name="Gibson G."/>
            <person name="Gilbert D."/>
            <person name="Gnerre S."/>
            <person name="Godfrey J."/>
            <person name="Good R."/>
            <person name="Gotea V."/>
            <person name="Gravely B."/>
            <person name="Greenberg A.J."/>
            <person name="Griffiths-Jones S."/>
            <person name="Gross S."/>
            <person name="Guigo R."/>
            <person name="Gustafson E.A."/>
            <person name="Haerty W."/>
            <person name="Hahn M.W."/>
            <person name="Halligan D.L."/>
            <person name="Halpern A.L."/>
            <person name="Halter G.M."/>
            <person name="Han M.V."/>
            <person name="Heger A."/>
            <person name="Hillier L."/>
            <person name="Hinrichs A.S."/>
            <person name="Holmes I."/>
            <person name="Hoskins R.A."/>
            <person name="Hubisz M.J."/>
            <person name="Hultmark D."/>
            <person name="Huntley M.A."/>
            <person name="Jaffe D.B."/>
            <person name="Jagadeeshan S."/>
            <person name="Jeck W.R."/>
            <person name="Johnson J."/>
            <person name="Jones C.D."/>
            <person name="Jordan W.C."/>
            <person name="Karpen G.H."/>
            <person name="Kataoka E."/>
            <person name="Keightley P.D."/>
            <person name="Kheradpour P."/>
            <person name="Kirkness E.F."/>
            <person name="Koerich L.B."/>
            <person name="Kristiansen K."/>
            <person name="Kudrna D."/>
            <person name="Kulathinal R.J."/>
            <person name="Kumar S."/>
            <person name="Kwok R."/>
            <person name="Lander E."/>
            <person name="Langley C.H."/>
            <person name="Lapoint R."/>
            <person name="Lazzaro B.P."/>
            <person name="Lee S.J."/>
            <person name="Levesque L."/>
            <person name="Li R."/>
            <person name="Lin C.F."/>
            <person name="Lin M.F."/>
            <person name="Lindblad-Toh K."/>
            <person name="Llopart A."/>
            <person name="Long M."/>
            <person name="Low L."/>
            <person name="Lozovsky E."/>
            <person name="Lu J."/>
            <person name="Luo M."/>
            <person name="Machado C.A."/>
            <person name="Makalowski W."/>
            <person name="Marzo M."/>
            <person name="Matsuda M."/>
            <person name="Matzkin L."/>
            <person name="McAllister B."/>
            <person name="McBride C.S."/>
            <person name="McKernan B."/>
            <person name="McKernan K."/>
            <person name="Mendez-Lago M."/>
            <person name="Minx P."/>
            <person name="Mollenhauer M.U."/>
            <person name="Montooth K."/>
            <person name="Mount S.M."/>
            <person name="Mu X."/>
            <person name="Myers E."/>
            <person name="Negre B."/>
            <person name="Newfeld S."/>
            <person name="Nielsen R."/>
            <person name="Noor M.A."/>
            <person name="O'Grady P."/>
            <person name="Pachter L."/>
            <person name="Papaceit M."/>
            <person name="Parisi M.J."/>
            <person name="Parisi M."/>
            <person name="Parts L."/>
            <person name="Pedersen J.S."/>
            <person name="Pesole G."/>
            <person name="Phillippy A.M."/>
            <person name="Ponting C.P."/>
            <person name="Pop M."/>
            <person name="Porcelli D."/>
            <person name="Powell J.R."/>
            <person name="Prohaska S."/>
            <person name="Pruitt K."/>
            <person name="Puig M."/>
            <person name="Quesneville H."/>
            <person name="Ram K.R."/>
            <person name="Rand D."/>
            <person name="Rasmussen M.D."/>
            <person name="Reed L.K."/>
            <person name="Reenan R."/>
            <person name="Reily A."/>
            <person name="Remington K.A."/>
            <person name="Rieger T.T."/>
            <person name="Ritchie M.G."/>
            <person name="Robin C."/>
            <person name="Rogers Y.H."/>
            <person name="Rohde C."/>
            <person name="Rozas J."/>
            <person name="Rubenfield M.J."/>
            <person name="Ruiz A."/>
            <person name="Russo S."/>
            <person name="Salzberg S.L."/>
            <person name="Sanchez-Gracia A."/>
            <person name="Saranga D.J."/>
            <person name="Sato H."/>
            <person name="Schaeffer S.W."/>
            <person name="Schatz M.C."/>
            <person name="Schlenke T."/>
            <person name="Schwartz R."/>
            <person name="Segarra C."/>
            <person name="Singh R.S."/>
            <person name="Sirot L."/>
            <person name="Sirota M."/>
            <person name="Sisneros N.B."/>
            <person name="Smith C.D."/>
            <person name="Smith T.F."/>
            <person name="Spieth J."/>
            <person name="Stage D.E."/>
            <person name="Stark A."/>
            <person name="Stephan W."/>
            <person name="Strausberg R.L."/>
            <person name="Strempel S."/>
            <person name="Sturgill D."/>
            <person name="Sutton G."/>
            <person name="Sutton G.G."/>
            <person name="Tao W."/>
            <person name="Teichmann S."/>
            <person name="Tobari Y.N."/>
            <person name="Tomimura Y."/>
            <person name="Tsolas J.M."/>
            <person name="Valente V.L."/>
            <person name="Venter E."/>
            <person name="Venter J.C."/>
            <person name="Vicario S."/>
            <person name="Vieira F.G."/>
            <person name="Vilella A.J."/>
            <person name="Villasante A."/>
            <person name="Walenz B."/>
            <person name="Wang J."/>
            <person name="Wasserman M."/>
            <person name="Watts T."/>
            <person name="Wilson D."/>
            <person name="Wilson R.K."/>
            <person name="Wing R.A."/>
            <person name="Wolfner M.F."/>
            <person name="Wong A."/>
            <person name="Wong G.K."/>
            <person name="Wu C.I."/>
            <person name="Wu G."/>
            <person name="Yamamoto D."/>
            <person name="Yang H.P."/>
            <person name="Yang S.P."/>
            <person name="Yorke J.A."/>
            <person name="Yoshida K."/>
            <person name="Zdobnov E."/>
            <person name="Zhang P."/>
            <person name="Zhang Y."/>
            <person name="Zimin A.V."/>
            <person name="Baldwin J."/>
            <person name="Abdouelleil A."/>
            <person name="Abdulkadir J."/>
            <person name="Abebe A."/>
            <person name="Abera B."/>
            <person name="Abreu J."/>
            <person name="Acer S.C."/>
            <person name="Aftuck L."/>
            <person name="Alexander A."/>
            <person name="An P."/>
            <person name="Anderson E."/>
            <person name="Anderson S."/>
            <person name="Arachi H."/>
            <person name="Azer M."/>
            <person name="Bachantsang P."/>
            <person name="Barry A."/>
            <person name="Bayul T."/>
            <person name="Berlin A."/>
            <person name="Bessette D."/>
            <person name="Bloom T."/>
            <person name="Blye J."/>
            <person name="Boguslavskiy L."/>
            <person name="Bonnet C."/>
            <person name="Boukhgalter B."/>
            <person name="Bourzgui I."/>
            <person name="Brown A."/>
            <person name="Cahill P."/>
            <person name="Channer S."/>
            <person name="Cheshatsang Y."/>
            <person name="Chuda L."/>
            <person name="Citroen M."/>
            <person name="Collymore A."/>
            <person name="Cooke P."/>
            <person name="Costello M."/>
            <person name="D'Aco K."/>
            <person name="Daza R."/>
            <person name="De Haan G."/>
            <person name="DeGray S."/>
            <person name="DeMaso C."/>
            <person name="Dhargay N."/>
            <person name="Dooley K."/>
            <person name="Dooley E."/>
            <person name="Doricent M."/>
            <person name="Dorje P."/>
            <person name="Dorjee K."/>
            <person name="Dupes A."/>
            <person name="Elong R."/>
            <person name="Falk J."/>
            <person name="Farina A."/>
            <person name="Faro S."/>
            <person name="Ferguson D."/>
            <person name="Fisher S."/>
            <person name="Foley C.D."/>
            <person name="Franke A."/>
            <person name="Friedrich D."/>
            <person name="Gadbois L."/>
            <person name="Gearin G."/>
            <person name="Gearin C.R."/>
            <person name="Giannoukos G."/>
            <person name="Goode T."/>
            <person name="Graham J."/>
            <person name="Grandbois E."/>
            <person name="Grewal S."/>
            <person name="Gyaltsen K."/>
            <person name="Hafez N."/>
            <person name="Hagos B."/>
            <person name="Hall J."/>
            <person name="Henson C."/>
            <person name="Hollinger A."/>
            <person name="Honan T."/>
            <person name="Huard M.D."/>
            <person name="Hughes L."/>
            <person name="Hurhula B."/>
            <person name="Husby M.E."/>
            <person name="Kamat A."/>
            <person name="Kanga B."/>
            <person name="Kashin S."/>
            <person name="Khazanovich D."/>
            <person name="Kisner P."/>
            <person name="Lance K."/>
            <person name="Lara M."/>
            <person name="Lee W."/>
            <person name="Lennon N."/>
            <person name="Letendre F."/>
            <person name="LeVine R."/>
            <person name="Lipovsky A."/>
            <person name="Liu X."/>
            <person name="Liu J."/>
            <person name="Liu S."/>
            <person name="Lokyitsang T."/>
            <person name="Lokyitsang Y."/>
            <person name="Lubonja R."/>
            <person name="Lui A."/>
            <person name="MacDonald P."/>
            <person name="Magnisalis V."/>
            <person name="Maru K."/>
            <person name="Matthews C."/>
            <person name="McCusker W."/>
            <person name="McDonough S."/>
            <person name="Mehta T."/>
            <person name="Meldrim J."/>
            <person name="Meneus L."/>
            <person name="Mihai O."/>
            <person name="Mihalev A."/>
            <person name="Mihova T."/>
            <person name="Mittelman R."/>
            <person name="Mlenga V."/>
            <person name="Montmayeur A."/>
            <person name="Mulrain L."/>
            <person name="Navidi A."/>
            <person name="Naylor J."/>
            <person name="Negash T."/>
            <person name="Nguyen T."/>
            <person name="Nguyen N."/>
            <person name="Nicol R."/>
            <person name="Norbu C."/>
            <person name="Norbu N."/>
            <person name="Novod N."/>
            <person name="O'Neill B."/>
            <person name="Osman S."/>
            <person name="Markiewicz E."/>
            <person name="Oyono O.L."/>
            <person name="Patti C."/>
            <person name="Phunkhang P."/>
            <person name="Pierre F."/>
            <person name="Priest M."/>
            <person name="Raghuraman S."/>
            <person name="Rege F."/>
            <person name="Reyes R."/>
            <person name="Rise C."/>
            <person name="Rogov P."/>
            <person name="Ross K."/>
            <person name="Ryan E."/>
            <person name="Settipalli S."/>
            <person name="Shea T."/>
            <person name="Sherpa N."/>
            <person name="Shi L."/>
            <person name="Shih D."/>
            <person name="Sparrow T."/>
            <person name="Spaulding J."/>
            <person name="Stalker J."/>
            <person name="Stange-Thomann N."/>
            <person name="Stavropoulos S."/>
            <person name="Stone C."/>
            <person name="Strader C."/>
            <person name="Tesfaye S."/>
            <person name="Thomson T."/>
            <person name="Thoulutsang Y."/>
            <person name="Thoulutsang D."/>
            <person name="Topham K."/>
            <person name="Topping I."/>
            <person name="Tsamla T."/>
            <person name="Vassiliev H."/>
            <person name="Vo A."/>
            <person name="Wangchuk T."/>
            <person name="Wangdi T."/>
            <person name="Weiand M."/>
            <person name="Wilkinson J."/>
            <person name="Wilson A."/>
            <person name="Yadav S."/>
            <person name="Young G."/>
            <person name="Yu Q."/>
            <person name="Zembek L."/>
            <person name="Zhong D."/>
            <person name="Zimmer A."/>
            <person name="Zwirko Z."/>
            <person name="Jaffe D.B."/>
            <person name="Alvarez P."/>
            <person name="Brockman W."/>
            <person name="Butler J."/>
            <person name="Chin C."/>
            <person name="Gnerre S."/>
            <person name="Grabherr M."/>
            <person name="Kleber M."/>
            <person name="Mauceli E."/>
            <person name="MacCallum I."/>
        </authorList>
    </citation>
    <scope>NUCLEOTIDE SEQUENCE [LARGE SCALE GENOMIC DNA]</scope>
    <source>
        <strain evidence="2">Tucson 15081-1352.22</strain>
    </source>
</reference>
<proteinExistence type="predicted"/>
<dbReference type="AlphaFoldDB" id="A0A0Q9XJY6"/>
<evidence type="ECO:0000313" key="2">
    <source>
        <dbReference type="Proteomes" id="UP000009192"/>
    </source>
</evidence>
<sequence>MNNTRMVQICLKKDVLVKGQVFKRANGYKPWLFTASIDGCRFLKRPYSPIAIIVYKMFKKHTNLNHSCPYEDYVAVQNFNLNLNNLPHALPTGDYLLQLDWIFSMKLQLTTKHYFEFVEDL</sequence>
<accession>A0A0Q9XJY6</accession>
<dbReference type="EMBL" id="CH933808">
    <property type="protein sequence ID" value="KRG04184.1"/>
    <property type="molecule type" value="Genomic_DNA"/>
</dbReference>
<organism evidence="1 2">
    <name type="scientific">Drosophila mojavensis</name>
    <name type="common">Fruit fly</name>
    <dbReference type="NCBI Taxonomy" id="7230"/>
    <lineage>
        <taxon>Eukaryota</taxon>
        <taxon>Metazoa</taxon>
        <taxon>Ecdysozoa</taxon>
        <taxon>Arthropoda</taxon>
        <taxon>Hexapoda</taxon>
        <taxon>Insecta</taxon>
        <taxon>Pterygota</taxon>
        <taxon>Neoptera</taxon>
        <taxon>Endopterygota</taxon>
        <taxon>Diptera</taxon>
        <taxon>Brachycera</taxon>
        <taxon>Muscomorpha</taxon>
        <taxon>Ephydroidea</taxon>
        <taxon>Drosophilidae</taxon>
        <taxon>Drosophila</taxon>
    </lineage>
</organism>
<protein>
    <submittedName>
        <fullName evidence="1">Uncharacterized protein</fullName>
    </submittedName>
</protein>
<dbReference type="InterPro" id="IPR010512">
    <property type="entry name" value="DUF1091"/>
</dbReference>
<dbReference type="SMART" id="SM00697">
    <property type="entry name" value="DM8"/>
    <property type="match status" value="1"/>
</dbReference>
<name>A0A0Q9XJY6_DROMO</name>
<dbReference type="OrthoDB" id="7940892at2759"/>
<dbReference type="PANTHER" id="PTHR20898">
    <property type="entry name" value="DAEDALUS ON 3-RELATED-RELATED"/>
    <property type="match status" value="1"/>
</dbReference>
<dbReference type="Proteomes" id="UP000009192">
    <property type="component" value="Unassembled WGS sequence"/>
</dbReference>
<evidence type="ECO:0000313" key="1">
    <source>
        <dbReference type="EMBL" id="KRG04184.1"/>
    </source>
</evidence>
<dbReference type="PANTHER" id="PTHR20898:SF0">
    <property type="entry name" value="DAEDALUS ON 3-RELATED"/>
    <property type="match status" value="1"/>
</dbReference>
<gene>
    <name evidence="1" type="primary">Dmoj\GI26086</name>
    <name evidence="1" type="ORF">Dmoj_GI26086</name>
</gene>
<dbReference type="Pfam" id="PF06477">
    <property type="entry name" value="DUF1091"/>
    <property type="match status" value="1"/>
</dbReference>
<dbReference type="KEGG" id="dmo:Dmoj_GI26086"/>